<keyword evidence="2" id="KW-0472">Membrane</keyword>
<reference evidence="4 5" key="1">
    <citation type="submission" date="2024-02" db="EMBL/GenBank/DDBJ databases">
        <title>Chromosome-scale genome assembly of the rough periwinkle Littorina saxatilis.</title>
        <authorList>
            <person name="De Jode A."/>
            <person name="Faria R."/>
            <person name="Formenti G."/>
            <person name="Sims Y."/>
            <person name="Smith T.P."/>
            <person name="Tracey A."/>
            <person name="Wood J.M.D."/>
            <person name="Zagrodzka Z.B."/>
            <person name="Johannesson K."/>
            <person name="Butlin R.K."/>
            <person name="Leder E.H."/>
        </authorList>
    </citation>
    <scope>NUCLEOTIDE SEQUENCE [LARGE SCALE GENOMIC DNA]</scope>
    <source>
        <strain evidence="4">Snail1</strain>
        <tissue evidence="4">Muscle</tissue>
    </source>
</reference>
<feature type="transmembrane region" description="Helical" evidence="2">
    <location>
        <begin position="285"/>
        <end position="309"/>
    </location>
</feature>
<evidence type="ECO:0000256" key="3">
    <source>
        <dbReference type="SAM" id="SignalP"/>
    </source>
</evidence>
<dbReference type="AlphaFoldDB" id="A0AAN9ALZ2"/>
<evidence type="ECO:0000313" key="4">
    <source>
        <dbReference type="EMBL" id="KAK7089458.1"/>
    </source>
</evidence>
<name>A0AAN9ALZ2_9CAEN</name>
<evidence type="ECO:0000313" key="5">
    <source>
        <dbReference type="Proteomes" id="UP001374579"/>
    </source>
</evidence>
<accession>A0AAN9ALZ2</accession>
<proteinExistence type="predicted"/>
<keyword evidence="5" id="KW-1185">Reference proteome</keyword>
<feature type="region of interest" description="Disordered" evidence="1">
    <location>
        <begin position="315"/>
        <end position="354"/>
    </location>
</feature>
<keyword evidence="2" id="KW-0812">Transmembrane</keyword>
<feature type="compositionally biased region" description="Basic and acidic residues" evidence="1">
    <location>
        <begin position="334"/>
        <end position="354"/>
    </location>
</feature>
<evidence type="ECO:0000256" key="1">
    <source>
        <dbReference type="SAM" id="MobiDB-lite"/>
    </source>
</evidence>
<gene>
    <name evidence="4" type="ORF">V1264_025042</name>
</gene>
<feature type="chain" id="PRO_5042937512" evidence="3">
    <location>
        <begin position="27"/>
        <end position="354"/>
    </location>
</feature>
<comment type="caution">
    <text evidence="4">The sequence shown here is derived from an EMBL/GenBank/DDBJ whole genome shotgun (WGS) entry which is preliminary data.</text>
</comment>
<evidence type="ECO:0000256" key="2">
    <source>
        <dbReference type="SAM" id="Phobius"/>
    </source>
</evidence>
<keyword evidence="3" id="KW-0732">Signal</keyword>
<keyword evidence="2" id="KW-1133">Transmembrane helix</keyword>
<sequence>MSRLPLPSSMLKMLLLLLLCVWGVQCGSVVKANGTFVVRHGLSLQTARCSARDDLSLGSGVRVISIDMRRDWDNTSHVTRVSTRRGLSTKDHADRLRCHSQGNITAGILTLTCLQSPPFDMTMDNLRCDYEYEQNGELIASNVVVSLGSWPATVFVCTSAKKVEGSSTDVGDLASLDIELRVGDETLVFESDTLPARDVLVPCRGSTGGGRPVLCLKREREDALRLTVLVAADPRDTDTVQWSDAKCRRVQVGNRFTLVGTLSPPAKNSSVGGAQSGIADMVVTSAVACVIGVVVSALLFTAIVSAIWCRRRKHRKGGQQQGTTGSRTETSDNDCDKVNMKRVGEPLLDKDDTV</sequence>
<feature type="signal peptide" evidence="3">
    <location>
        <begin position="1"/>
        <end position="26"/>
    </location>
</feature>
<protein>
    <submittedName>
        <fullName evidence="4">Uncharacterized protein</fullName>
    </submittedName>
</protein>
<dbReference type="EMBL" id="JBAMIC010001564">
    <property type="protein sequence ID" value="KAK7089458.1"/>
    <property type="molecule type" value="Genomic_DNA"/>
</dbReference>
<organism evidence="4 5">
    <name type="scientific">Littorina saxatilis</name>
    <dbReference type="NCBI Taxonomy" id="31220"/>
    <lineage>
        <taxon>Eukaryota</taxon>
        <taxon>Metazoa</taxon>
        <taxon>Spiralia</taxon>
        <taxon>Lophotrochozoa</taxon>
        <taxon>Mollusca</taxon>
        <taxon>Gastropoda</taxon>
        <taxon>Caenogastropoda</taxon>
        <taxon>Littorinimorpha</taxon>
        <taxon>Littorinoidea</taxon>
        <taxon>Littorinidae</taxon>
        <taxon>Littorina</taxon>
    </lineage>
</organism>
<dbReference type="Proteomes" id="UP001374579">
    <property type="component" value="Unassembled WGS sequence"/>
</dbReference>